<reference evidence="2" key="1">
    <citation type="submission" date="2023-04" db="EMBL/GenBank/DDBJ databases">
        <title>Chromosome-level genome of Chaenocephalus aceratus.</title>
        <authorList>
            <person name="Park H."/>
        </authorList>
    </citation>
    <scope>NUCLEOTIDE SEQUENCE</scope>
    <source>
        <strain evidence="2">DE</strain>
        <tissue evidence="2">Muscle</tissue>
    </source>
</reference>
<dbReference type="EMBL" id="JASDAP010000005">
    <property type="protein sequence ID" value="KAK1902921.1"/>
    <property type="molecule type" value="Genomic_DNA"/>
</dbReference>
<feature type="region of interest" description="Disordered" evidence="1">
    <location>
        <begin position="403"/>
        <end position="468"/>
    </location>
</feature>
<dbReference type="AlphaFoldDB" id="A0AAD9CKT9"/>
<proteinExistence type="predicted"/>
<evidence type="ECO:0000313" key="3">
    <source>
        <dbReference type="Proteomes" id="UP001228049"/>
    </source>
</evidence>
<name>A0AAD9CKT9_DISEL</name>
<gene>
    <name evidence="2" type="ORF">KUDE01_005881</name>
</gene>
<accession>A0AAD9CKT9</accession>
<feature type="compositionally biased region" description="Basic and acidic residues" evidence="1">
    <location>
        <begin position="454"/>
        <end position="468"/>
    </location>
</feature>
<feature type="compositionally biased region" description="Basic and acidic residues" evidence="1">
    <location>
        <begin position="413"/>
        <end position="434"/>
    </location>
</feature>
<keyword evidence="2" id="KW-0687">Ribonucleoprotein</keyword>
<sequence>MAGIMIPAVCEQVSCRQEKEEAAQRLTEAQNTLCSRNTALEGGIKHWEFLYGLLDKHTRVLAEKNKHFEVNWPKHENMLNTRIQHRDGVIRGLTESNKTLSRKNADLVGIEQSLQDQIRHRDAAIVRLNKEKEFLFQKLAVTTKKYNVLKVESLNILAEKPDMSLMVLQEEKQCPESKIGTSDKRNEEDQKSLAEKFRKDMAEKKESWASLTKLIKEKLQKIEDKKTHLEEMPTKVLPEKQESLAEEVNLKFEVLKLEEKVTEDSAVKQHSVETVVVTELKQEETSTKDLVDKPNCSEMKVTKMIEGKEMEDNLANEDHSCGTEELEDERKYLEEFPYLPTTGARQVVLQDQESRQEDKLSLAAAVGTVVKERTYEIKSTKDLVRKPNSWEMKVTPMELKVTEVGDNLANKDQSCESKVKKGEHEEKDQEELPHLKKTQAGEARLQKKIRRKEKKQERRRDKENAGRC</sequence>
<dbReference type="Proteomes" id="UP001228049">
    <property type="component" value="Unassembled WGS sequence"/>
</dbReference>
<keyword evidence="2" id="KW-0689">Ribosomal protein</keyword>
<comment type="caution">
    <text evidence="2">The sequence shown here is derived from an EMBL/GenBank/DDBJ whole genome shotgun (WGS) entry which is preliminary data.</text>
</comment>
<evidence type="ECO:0000256" key="1">
    <source>
        <dbReference type="SAM" id="MobiDB-lite"/>
    </source>
</evidence>
<feature type="region of interest" description="Disordered" evidence="1">
    <location>
        <begin position="173"/>
        <end position="192"/>
    </location>
</feature>
<keyword evidence="3" id="KW-1185">Reference proteome</keyword>
<protein>
    <submittedName>
        <fullName evidence="2">50S ribosomal protein L15</fullName>
    </submittedName>
</protein>
<evidence type="ECO:0000313" key="2">
    <source>
        <dbReference type="EMBL" id="KAK1902921.1"/>
    </source>
</evidence>
<organism evidence="2 3">
    <name type="scientific">Dissostichus eleginoides</name>
    <name type="common">Patagonian toothfish</name>
    <name type="synonym">Dissostichus amissus</name>
    <dbReference type="NCBI Taxonomy" id="100907"/>
    <lineage>
        <taxon>Eukaryota</taxon>
        <taxon>Metazoa</taxon>
        <taxon>Chordata</taxon>
        <taxon>Craniata</taxon>
        <taxon>Vertebrata</taxon>
        <taxon>Euteleostomi</taxon>
        <taxon>Actinopterygii</taxon>
        <taxon>Neopterygii</taxon>
        <taxon>Teleostei</taxon>
        <taxon>Neoteleostei</taxon>
        <taxon>Acanthomorphata</taxon>
        <taxon>Eupercaria</taxon>
        <taxon>Perciformes</taxon>
        <taxon>Notothenioidei</taxon>
        <taxon>Nototheniidae</taxon>
        <taxon>Dissostichus</taxon>
    </lineage>
</organism>
<dbReference type="GO" id="GO:0005840">
    <property type="term" value="C:ribosome"/>
    <property type="evidence" value="ECO:0007669"/>
    <property type="project" value="UniProtKB-KW"/>
</dbReference>